<gene>
    <name evidence="1" type="ORF">FRACYDRAFT_164951</name>
</gene>
<organism evidence="1 2">
    <name type="scientific">Fragilariopsis cylindrus CCMP1102</name>
    <dbReference type="NCBI Taxonomy" id="635003"/>
    <lineage>
        <taxon>Eukaryota</taxon>
        <taxon>Sar</taxon>
        <taxon>Stramenopiles</taxon>
        <taxon>Ochrophyta</taxon>
        <taxon>Bacillariophyta</taxon>
        <taxon>Bacillariophyceae</taxon>
        <taxon>Bacillariophycidae</taxon>
        <taxon>Bacillariales</taxon>
        <taxon>Bacillariaceae</taxon>
        <taxon>Fragilariopsis</taxon>
    </lineage>
</organism>
<name>A0A1E7EVT8_9STRA</name>
<dbReference type="EMBL" id="KV784373">
    <property type="protein sequence ID" value="OEU09969.1"/>
    <property type="molecule type" value="Genomic_DNA"/>
</dbReference>
<dbReference type="AlphaFoldDB" id="A0A1E7EVT8"/>
<sequence>NSKLVKLDWYFTTATIKTSLDHPVQGKTQLFAKQCDPRQYVQVLTNPRTHTGNRYHR</sequence>
<feature type="non-terminal residue" evidence="1">
    <location>
        <position position="57"/>
    </location>
</feature>
<dbReference type="InParanoid" id="A0A1E7EVT8"/>
<feature type="non-terminal residue" evidence="1">
    <location>
        <position position="1"/>
    </location>
</feature>
<dbReference type="Proteomes" id="UP000095751">
    <property type="component" value="Unassembled WGS sequence"/>
</dbReference>
<dbReference type="OrthoDB" id="509720at2759"/>
<keyword evidence="2" id="KW-1185">Reference proteome</keyword>
<dbReference type="KEGG" id="fcy:FRACYDRAFT_164951"/>
<proteinExistence type="predicted"/>
<evidence type="ECO:0000313" key="1">
    <source>
        <dbReference type="EMBL" id="OEU09969.1"/>
    </source>
</evidence>
<evidence type="ECO:0000313" key="2">
    <source>
        <dbReference type="Proteomes" id="UP000095751"/>
    </source>
</evidence>
<protein>
    <submittedName>
        <fullName evidence="1">Uncharacterized protein</fullName>
    </submittedName>
</protein>
<accession>A0A1E7EVT8</accession>
<reference evidence="1 2" key="1">
    <citation type="submission" date="2016-09" db="EMBL/GenBank/DDBJ databases">
        <title>Extensive genetic diversity and differential bi-allelic expression allows diatom success in the polar Southern Ocean.</title>
        <authorList>
            <consortium name="DOE Joint Genome Institute"/>
            <person name="Mock T."/>
            <person name="Otillar R.P."/>
            <person name="Strauss J."/>
            <person name="Dupont C."/>
            <person name="Frickenhaus S."/>
            <person name="Maumus F."/>
            <person name="Mcmullan M."/>
            <person name="Sanges R."/>
            <person name="Schmutz J."/>
            <person name="Toseland A."/>
            <person name="Valas R."/>
            <person name="Veluchamy A."/>
            <person name="Ward B.J."/>
            <person name="Allen A."/>
            <person name="Barry K."/>
            <person name="Falciatore A."/>
            <person name="Ferrante M."/>
            <person name="Fortunato A.E."/>
            <person name="Gloeckner G."/>
            <person name="Gruber A."/>
            <person name="Hipkin R."/>
            <person name="Janech M."/>
            <person name="Kroth P."/>
            <person name="Leese F."/>
            <person name="Lindquist E."/>
            <person name="Lyon B.R."/>
            <person name="Martin J."/>
            <person name="Mayer C."/>
            <person name="Parker M."/>
            <person name="Quesneville H."/>
            <person name="Raymond J."/>
            <person name="Uhlig C."/>
            <person name="Valentin K.U."/>
            <person name="Worden A.Z."/>
            <person name="Armbrust E.V."/>
            <person name="Bowler C."/>
            <person name="Green B."/>
            <person name="Moulton V."/>
            <person name="Van Oosterhout C."/>
            <person name="Grigoriev I."/>
        </authorList>
    </citation>
    <scope>NUCLEOTIDE SEQUENCE [LARGE SCALE GENOMIC DNA]</scope>
    <source>
        <strain evidence="1 2">CCMP1102</strain>
    </source>
</reference>